<dbReference type="SUPFAM" id="SSF54593">
    <property type="entry name" value="Glyoxalase/Bleomycin resistance protein/Dihydroxybiphenyl dioxygenase"/>
    <property type="match status" value="1"/>
</dbReference>
<dbReference type="AlphaFoldDB" id="A0A6J4TTA8"/>
<sequence>MSDPTQASTTISNIGVAMFTIADQDAAIAYYTQTLGWELRADVPFGEGGNRWVEVAPPGSTARLALNPPMGDWGPGGSAIGVETPDVEAEYARVQAIDDVKTGEMMGGDGPVPRMFSIEDPDGNHIWVVQSA</sequence>
<keyword evidence="2" id="KW-0456">Lyase</keyword>
<reference evidence="2" key="1">
    <citation type="submission" date="2020-02" db="EMBL/GenBank/DDBJ databases">
        <authorList>
            <person name="Meier V. D."/>
        </authorList>
    </citation>
    <scope>NUCLEOTIDE SEQUENCE</scope>
    <source>
        <strain evidence="2">AVDCRST_MAG67</strain>
    </source>
</reference>
<organism evidence="2">
    <name type="scientific">uncultured Solirubrobacteraceae bacterium</name>
    <dbReference type="NCBI Taxonomy" id="1162706"/>
    <lineage>
        <taxon>Bacteria</taxon>
        <taxon>Bacillati</taxon>
        <taxon>Actinomycetota</taxon>
        <taxon>Thermoleophilia</taxon>
        <taxon>Solirubrobacterales</taxon>
        <taxon>Solirubrobacteraceae</taxon>
        <taxon>environmental samples</taxon>
    </lineage>
</organism>
<gene>
    <name evidence="2" type="ORF">AVDCRST_MAG67-4098</name>
</gene>
<dbReference type="Pfam" id="PF00903">
    <property type="entry name" value="Glyoxalase"/>
    <property type="match status" value="1"/>
</dbReference>
<accession>A0A6J4TTA8</accession>
<feature type="domain" description="VOC" evidence="1">
    <location>
        <begin position="13"/>
        <end position="131"/>
    </location>
</feature>
<dbReference type="PANTHER" id="PTHR36437:SF2">
    <property type="entry name" value="GLYOXALASE_BLEOMYCIN RESISTANCE PROTEIN_DIOXYGENASE"/>
    <property type="match status" value="1"/>
</dbReference>
<protein>
    <submittedName>
        <fullName evidence="2">Lactoylglutathione lyase</fullName>
        <ecNumber evidence="2">4.4.1.5</ecNumber>
    </submittedName>
</protein>
<dbReference type="GO" id="GO:0004462">
    <property type="term" value="F:lactoylglutathione lyase activity"/>
    <property type="evidence" value="ECO:0007669"/>
    <property type="project" value="UniProtKB-EC"/>
</dbReference>
<name>A0A6J4TTA8_9ACTN</name>
<proteinExistence type="predicted"/>
<dbReference type="Gene3D" id="3.10.180.10">
    <property type="entry name" value="2,3-Dihydroxybiphenyl 1,2-Dioxygenase, domain 1"/>
    <property type="match status" value="1"/>
</dbReference>
<dbReference type="EMBL" id="CADCVQ010000166">
    <property type="protein sequence ID" value="CAA9530356.1"/>
    <property type="molecule type" value="Genomic_DNA"/>
</dbReference>
<evidence type="ECO:0000313" key="2">
    <source>
        <dbReference type="EMBL" id="CAA9530356.1"/>
    </source>
</evidence>
<dbReference type="EC" id="4.4.1.5" evidence="2"/>
<dbReference type="PROSITE" id="PS51819">
    <property type="entry name" value="VOC"/>
    <property type="match status" value="1"/>
</dbReference>
<dbReference type="InterPro" id="IPR037523">
    <property type="entry name" value="VOC_core"/>
</dbReference>
<evidence type="ECO:0000259" key="1">
    <source>
        <dbReference type="PROSITE" id="PS51819"/>
    </source>
</evidence>
<dbReference type="InterPro" id="IPR004360">
    <property type="entry name" value="Glyas_Fos-R_dOase_dom"/>
</dbReference>
<dbReference type="InterPro" id="IPR029068">
    <property type="entry name" value="Glyas_Bleomycin-R_OHBP_Dase"/>
</dbReference>
<dbReference type="PANTHER" id="PTHR36437">
    <property type="entry name" value="GLYOXALASE/BLEOMYCIN RESISTANCE PROTEIN/DIOXYGENASE"/>
    <property type="match status" value="1"/>
</dbReference>